<keyword evidence="1" id="KW-0472">Membrane</keyword>
<sequence length="313" mass="34762">MPVDEIRGVEAGLELSLIATELPTLPVDAPTPPPPPSPARRSLDLFLSLILIFGFLIVQTVLLISLRFELGFSVKGPGGWFFLSVLSFAITSLIVCMLSLAYLKRLPTPSKRAKARAALAVVLNIVVVQLALSLAVPRASLLPLGTFSTDMTNMDCTREATKEVREFFAAMDEESDDEIIHWRDVRVVCGGFTRWLTGIPMVIDETMHLPEASCDSVSASLFSHEYTHVWQVQSGVMFDGGASAFWAWLWKQNTDRVGMYEYDLREDQTFVDYGWEPQASMVNDAFLDWRERRGGGEGGIGEEYQLIVDAMCG</sequence>
<evidence type="ECO:0000256" key="1">
    <source>
        <dbReference type="SAM" id="Phobius"/>
    </source>
</evidence>
<protein>
    <recommendedName>
        <fullName evidence="4">Peptidase M1 membrane alanine aminopeptidase domain-containing protein</fullName>
    </recommendedName>
</protein>
<feature type="transmembrane region" description="Helical" evidence="1">
    <location>
        <begin position="115"/>
        <end position="136"/>
    </location>
</feature>
<proteinExistence type="predicted"/>
<dbReference type="Proteomes" id="UP001165060">
    <property type="component" value="Unassembled WGS sequence"/>
</dbReference>
<accession>A0ABQ6ME85</accession>
<comment type="caution">
    <text evidence="2">The sequence shown here is derived from an EMBL/GenBank/DDBJ whole genome shotgun (WGS) entry which is preliminary data.</text>
</comment>
<organism evidence="2 3">
    <name type="scientific">Tetraparma gracilis</name>
    <dbReference type="NCBI Taxonomy" id="2962635"/>
    <lineage>
        <taxon>Eukaryota</taxon>
        <taxon>Sar</taxon>
        <taxon>Stramenopiles</taxon>
        <taxon>Ochrophyta</taxon>
        <taxon>Bolidophyceae</taxon>
        <taxon>Parmales</taxon>
        <taxon>Triparmaceae</taxon>
        <taxon>Tetraparma</taxon>
    </lineage>
</organism>
<keyword evidence="1" id="KW-1133">Transmembrane helix</keyword>
<feature type="transmembrane region" description="Helical" evidence="1">
    <location>
        <begin position="80"/>
        <end position="103"/>
    </location>
</feature>
<evidence type="ECO:0000313" key="3">
    <source>
        <dbReference type="Proteomes" id="UP001165060"/>
    </source>
</evidence>
<keyword evidence="3" id="KW-1185">Reference proteome</keyword>
<evidence type="ECO:0000313" key="2">
    <source>
        <dbReference type="EMBL" id="GMI24606.1"/>
    </source>
</evidence>
<keyword evidence="1" id="KW-0812">Transmembrane</keyword>
<evidence type="ECO:0008006" key="4">
    <source>
        <dbReference type="Google" id="ProtNLM"/>
    </source>
</evidence>
<name>A0ABQ6ME85_9STRA</name>
<feature type="transmembrane region" description="Helical" evidence="1">
    <location>
        <begin position="45"/>
        <end position="68"/>
    </location>
</feature>
<dbReference type="EMBL" id="BRYB01002728">
    <property type="protein sequence ID" value="GMI24606.1"/>
    <property type="molecule type" value="Genomic_DNA"/>
</dbReference>
<reference evidence="2 3" key="1">
    <citation type="journal article" date="2023" name="Commun. Biol.">
        <title>Genome analysis of Parmales, the sister group of diatoms, reveals the evolutionary specialization of diatoms from phago-mixotrophs to photoautotrophs.</title>
        <authorList>
            <person name="Ban H."/>
            <person name="Sato S."/>
            <person name="Yoshikawa S."/>
            <person name="Yamada K."/>
            <person name="Nakamura Y."/>
            <person name="Ichinomiya M."/>
            <person name="Sato N."/>
            <person name="Blanc-Mathieu R."/>
            <person name="Endo H."/>
            <person name="Kuwata A."/>
            <person name="Ogata H."/>
        </authorList>
    </citation>
    <scope>NUCLEOTIDE SEQUENCE [LARGE SCALE GENOMIC DNA]</scope>
</reference>
<gene>
    <name evidence="2" type="ORF">TeGR_g8113</name>
</gene>